<protein>
    <submittedName>
        <fullName evidence="3">3HB-oligomer hydrolase 3HBOH</fullName>
    </submittedName>
</protein>
<name>A0A366JYB3_CYTFI</name>
<feature type="compositionally biased region" description="Basic and acidic residues" evidence="1">
    <location>
        <begin position="504"/>
        <end position="515"/>
    </location>
</feature>
<gene>
    <name evidence="3" type="ORF">DFO70_104149</name>
</gene>
<dbReference type="Gene3D" id="3.40.50.1820">
    <property type="entry name" value="alpha/beta hydrolase"/>
    <property type="match status" value="1"/>
</dbReference>
<comment type="caution">
    <text evidence="3">The sequence shown here is derived from an EMBL/GenBank/DDBJ whole genome shotgun (WGS) entry which is preliminary data.</text>
</comment>
<dbReference type="Proteomes" id="UP000252731">
    <property type="component" value="Unassembled WGS sequence"/>
</dbReference>
<feature type="chain" id="PRO_5039169590" evidence="2">
    <location>
        <begin position="27"/>
        <end position="515"/>
    </location>
</feature>
<accession>A0A366JYB3</accession>
<dbReference type="STRING" id="1399.VL14_01050"/>
<sequence length="515" mass="57886">MQKGWIYLKNKLIALLLASALSFSLAPERSFAEQTYAENQAIIPGAHTVTEQYFDGVDNNWMTTKNPRQYQQATLYGNIGLAPYLWGNAAEGTGWHQMYKPSSVTGTQVNGIFEDAQFVIRVPDHWNGRLVVSGIPATRNETSTDLLFSDYVLEKGYAFAAIDKGTQGEADTADPFAKVKNALADEDDSVAEWHQRFRQVTKAAQQYLVSHYSEGLIDPADSSDPASDLVSSEHKIPTYAMGISNGGYVVRYALENDHPEKTGEPRLFDGGVDWEGVLWTEKKPNLISSLTTVVNHAEEALYGSGKIQQKAMKELYKAGLPKGSEKLWAYHDQVYWFISLNIYRDHFDPEAPGRTQWSNYLNFVNGVRDRSYDSIFEDYKYVTRPKEVKENIKEVANTGDIDVPLISFTGSLDSLIFPDIHAKGYQKLVQKAGKQDLHRMYTIENGNHVDSLVWNSSTDPDKELQPLLPYAHQSFDLLVDWVENGNAAPESQTVNDPENPVKVIDLKTGQERDPR</sequence>
<organism evidence="3 4">
    <name type="scientific">Cytobacillus firmus</name>
    <name type="common">Bacillus firmus</name>
    <dbReference type="NCBI Taxonomy" id="1399"/>
    <lineage>
        <taxon>Bacteria</taxon>
        <taxon>Bacillati</taxon>
        <taxon>Bacillota</taxon>
        <taxon>Bacilli</taxon>
        <taxon>Bacillales</taxon>
        <taxon>Bacillaceae</taxon>
        <taxon>Cytobacillus</taxon>
    </lineage>
</organism>
<dbReference type="GO" id="GO:0016787">
    <property type="term" value="F:hydrolase activity"/>
    <property type="evidence" value="ECO:0007669"/>
    <property type="project" value="UniProtKB-KW"/>
</dbReference>
<keyword evidence="4" id="KW-1185">Reference proteome</keyword>
<dbReference type="EMBL" id="QNSF01000004">
    <property type="protein sequence ID" value="RBP94509.1"/>
    <property type="molecule type" value="Genomic_DNA"/>
</dbReference>
<evidence type="ECO:0000313" key="4">
    <source>
        <dbReference type="Proteomes" id="UP000252731"/>
    </source>
</evidence>
<reference evidence="3 4" key="1">
    <citation type="submission" date="2018-06" db="EMBL/GenBank/DDBJ databases">
        <title>Freshwater and sediment microbial communities from various areas in North America, analyzing microbe dynamics in response to fracking.</title>
        <authorList>
            <person name="Lamendella R."/>
        </authorList>
    </citation>
    <scope>NUCLEOTIDE SEQUENCE [LARGE SCALE GENOMIC DNA]</scope>
    <source>
        <strain evidence="3 4">14_TX</strain>
    </source>
</reference>
<dbReference type="SUPFAM" id="SSF53474">
    <property type="entry name" value="alpha/beta-Hydrolases"/>
    <property type="match status" value="1"/>
</dbReference>
<feature type="region of interest" description="Disordered" evidence="1">
    <location>
        <begin position="488"/>
        <end position="515"/>
    </location>
</feature>
<keyword evidence="3" id="KW-0378">Hydrolase</keyword>
<evidence type="ECO:0000313" key="3">
    <source>
        <dbReference type="EMBL" id="RBP94509.1"/>
    </source>
</evidence>
<evidence type="ECO:0000256" key="1">
    <source>
        <dbReference type="SAM" id="MobiDB-lite"/>
    </source>
</evidence>
<evidence type="ECO:0000256" key="2">
    <source>
        <dbReference type="SAM" id="SignalP"/>
    </source>
</evidence>
<keyword evidence="2" id="KW-0732">Signal</keyword>
<proteinExistence type="predicted"/>
<dbReference type="AlphaFoldDB" id="A0A366JYB3"/>
<dbReference type="InterPro" id="IPR029058">
    <property type="entry name" value="AB_hydrolase_fold"/>
</dbReference>
<feature type="signal peptide" evidence="2">
    <location>
        <begin position="1"/>
        <end position="26"/>
    </location>
</feature>